<evidence type="ECO:0000256" key="4">
    <source>
        <dbReference type="ARBA" id="ARBA00012707"/>
    </source>
</evidence>
<comment type="pathway">
    <text evidence="2">Metabolic intermediate biosynthesis; acetyl-CoA biosynthesis; acetyl-CoA from acetate: step 2/2.</text>
</comment>
<dbReference type="InterPro" id="IPR042112">
    <property type="entry name" value="P_AcTrfase_dom2"/>
</dbReference>
<dbReference type="Gene3D" id="3.40.50.10750">
    <property type="entry name" value="Isocitrate/Isopropylmalate dehydrogenase-like"/>
    <property type="match status" value="1"/>
</dbReference>
<dbReference type="PANTHER" id="PTHR43356:SF3">
    <property type="entry name" value="PHOSPHATE ACETYLTRANSFERASE"/>
    <property type="match status" value="1"/>
</dbReference>
<dbReference type="NCBIfam" id="NF007233">
    <property type="entry name" value="PRK09653.1"/>
    <property type="match status" value="1"/>
</dbReference>
<dbReference type="InterPro" id="IPR042113">
    <property type="entry name" value="P_AcTrfase_dom1"/>
</dbReference>
<name>A0A2J0LGA0_9BACT</name>
<evidence type="ECO:0000256" key="7">
    <source>
        <dbReference type="ARBA" id="ARBA00023315"/>
    </source>
</evidence>
<evidence type="ECO:0000256" key="5">
    <source>
        <dbReference type="ARBA" id="ARBA00021528"/>
    </source>
</evidence>
<comment type="catalytic activity">
    <reaction evidence="1">
        <text>acetyl-CoA + phosphate = acetyl phosphate + CoA</text>
        <dbReference type="Rhea" id="RHEA:19521"/>
        <dbReference type="ChEBI" id="CHEBI:22191"/>
        <dbReference type="ChEBI" id="CHEBI:43474"/>
        <dbReference type="ChEBI" id="CHEBI:57287"/>
        <dbReference type="ChEBI" id="CHEBI:57288"/>
        <dbReference type="EC" id="2.3.1.8"/>
    </reaction>
</comment>
<evidence type="ECO:0000256" key="6">
    <source>
        <dbReference type="ARBA" id="ARBA00022679"/>
    </source>
</evidence>
<dbReference type="InterPro" id="IPR002505">
    <property type="entry name" value="PTA_PTB"/>
</dbReference>
<dbReference type="GO" id="GO:0008959">
    <property type="term" value="F:phosphate acetyltransferase activity"/>
    <property type="evidence" value="ECO:0007669"/>
    <property type="project" value="UniProtKB-EC"/>
</dbReference>
<dbReference type="SUPFAM" id="SSF53659">
    <property type="entry name" value="Isocitrate/Isopropylmalate dehydrogenase-like"/>
    <property type="match status" value="1"/>
</dbReference>
<evidence type="ECO:0000313" key="11">
    <source>
        <dbReference type="Proteomes" id="UP000231267"/>
    </source>
</evidence>
<dbReference type="PANTHER" id="PTHR43356">
    <property type="entry name" value="PHOSPHATE ACETYLTRANSFERASE"/>
    <property type="match status" value="1"/>
</dbReference>
<accession>A0A2J0LGA0</accession>
<dbReference type="Proteomes" id="UP000231267">
    <property type="component" value="Unassembled WGS sequence"/>
</dbReference>
<keyword evidence="6 10" id="KW-0808">Transferase</keyword>
<evidence type="ECO:0000259" key="9">
    <source>
        <dbReference type="Pfam" id="PF01515"/>
    </source>
</evidence>
<proteinExistence type="inferred from homology"/>
<dbReference type="InterPro" id="IPR050500">
    <property type="entry name" value="Phos_Acetyltrans/Butyryltrans"/>
</dbReference>
<evidence type="ECO:0000256" key="8">
    <source>
        <dbReference type="ARBA" id="ARBA00031108"/>
    </source>
</evidence>
<sequence>MSKFDVIYQRAQALPQTVILPEGSDERVLSAADVILKKGYAKLIIIADQDQVILDSKKLGLDLSKAQVLDPKKYKDAEAYIDEYYKMRQAKGMTLDEARKTIIENPVLFAGMLIKHGLAGGFVAGAKFTTKDVAKAAIQCIGISREVGIMSSAFIMLFPDAAFGEEGILIFADCGIVPDPNAKQLSKIAVACGRLVQSLFDFTPRVAMLSYSTTGSGTGEMVDKVVEATKLAKIDAPDLLIDGELQADSAIVQSVATKKCPNSKVAGKANVLVFPDLNSGNIGYKLAQRFGKAKALGPLIIGAQRPCSDLSRGCTTEEIIDIVAITSVRAGSKK</sequence>
<gene>
    <name evidence="10" type="primary">pta</name>
    <name evidence="10" type="ORF">COW11_01105</name>
</gene>
<protein>
    <recommendedName>
        <fullName evidence="5">Phosphate acetyltransferase</fullName>
        <ecNumber evidence="4">2.3.1.8</ecNumber>
    </recommendedName>
    <alternativeName>
        <fullName evidence="8">Phosphotransacetylase</fullName>
    </alternativeName>
</protein>
<feature type="domain" description="Phosphate acetyl/butaryl transferase" evidence="9">
    <location>
        <begin position="5"/>
        <end position="326"/>
    </location>
</feature>
<organism evidence="10 11">
    <name type="scientific">Candidatus Taenaricola geysiri</name>
    <dbReference type="NCBI Taxonomy" id="1974752"/>
    <lineage>
        <taxon>Bacteria</taxon>
        <taxon>Pseudomonadati</taxon>
        <taxon>Candidatus Omnitrophota</taxon>
        <taxon>Candidatus Taenaricola</taxon>
    </lineage>
</organism>
<dbReference type="PIRSF" id="PIRSF000428">
    <property type="entry name" value="P_Ac_trans"/>
    <property type="match status" value="1"/>
</dbReference>
<dbReference type="InterPro" id="IPR012147">
    <property type="entry name" value="P_Ac_Bu_trans"/>
</dbReference>
<dbReference type="EMBL" id="PFGP01000023">
    <property type="protein sequence ID" value="PIW66868.1"/>
    <property type="molecule type" value="Genomic_DNA"/>
</dbReference>
<keyword evidence="7" id="KW-0012">Acyltransferase</keyword>
<evidence type="ECO:0000256" key="2">
    <source>
        <dbReference type="ARBA" id="ARBA00004989"/>
    </source>
</evidence>
<evidence type="ECO:0000313" key="10">
    <source>
        <dbReference type="EMBL" id="PIW66868.1"/>
    </source>
</evidence>
<dbReference type="NCBIfam" id="TIGR00651">
    <property type="entry name" value="pta"/>
    <property type="match status" value="1"/>
</dbReference>
<dbReference type="AlphaFoldDB" id="A0A2J0LGA0"/>
<evidence type="ECO:0000256" key="3">
    <source>
        <dbReference type="ARBA" id="ARBA00005656"/>
    </source>
</evidence>
<reference evidence="10 11" key="1">
    <citation type="submission" date="2017-09" db="EMBL/GenBank/DDBJ databases">
        <title>Depth-based differentiation of microbial function through sediment-hosted aquifers and enrichment of novel symbionts in the deep terrestrial subsurface.</title>
        <authorList>
            <person name="Probst A.J."/>
            <person name="Ladd B."/>
            <person name="Jarett J.K."/>
            <person name="Geller-Mcgrath D.E."/>
            <person name="Sieber C.M."/>
            <person name="Emerson J.B."/>
            <person name="Anantharaman K."/>
            <person name="Thomas B.C."/>
            <person name="Malmstrom R."/>
            <person name="Stieglmeier M."/>
            <person name="Klingl A."/>
            <person name="Woyke T."/>
            <person name="Ryan C.M."/>
            <person name="Banfield J.F."/>
        </authorList>
    </citation>
    <scope>NUCLEOTIDE SEQUENCE [LARGE SCALE GENOMIC DNA]</scope>
    <source>
        <strain evidence="10">CG12_big_fil_rev_8_21_14_0_65_43_15</strain>
    </source>
</reference>
<comment type="caution">
    <text evidence="10">The sequence shown here is derived from an EMBL/GenBank/DDBJ whole genome shotgun (WGS) entry which is preliminary data.</text>
</comment>
<dbReference type="EC" id="2.3.1.8" evidence="4"/>
<evidence type="ECO:0000256" key="1">
    <source>
        <dbReference type="ARBA" id="ARBA00000705"/>
    </source>
</evidence>
<comment type="similarity">
    <text evidence="3">Belongs to the phosphate acetyltransferase and butyryltransferase family.</text>
</comment>
<dbReference type="Gene3D" id="3.40.50.10950">
    <property type="match status" value="1"/>
</dbReference>
<dbReference type="Pfam" id="PF01515">
    <property type="entry name" value="PTA_PTB"/>
    <property type="match status" value="1"/>
</dbReference>
<dbReference type="InterPro" id="IPR004614">
    <property type="entry name" value="P_AcTrfase"/>
</dbReference>